<dbReference type="STRING" id="1817883.A3G31_10390"/>
<organism evidence="1 2">
    <name type="scientific">Candidatus Schekmanbacteria bacterium RIFCSPLOWO2_12_FULL_38_15</name>
    <dbReference type="NCBI Taxonomy" id="1817883"/>
    <lineage>
        <taxon>Bacteria</taxon>
        <taxon>Candidatus Schekmaniibacteriota</taxon>
    </lineage>
</organism>
<evidence type="ECO:0000313" key="2">
    <source>
        <dbReference type="Proteomes" id="UP000178082"/>
    </source>
</evidence>
<dbReference type="Gene3D" id="2.30.110.10">
    <property type="entry name" value="Electron Transport, Fmn-binding Protein, Chain A"/>
    <property type="match status" value="1"/>
</dbReference>
<evidence type="ECO:0000313" key="1">
    <source>
        <dbReference type="EMBL" id="OGL54554.1"/>
    </source>
</evidence>
<reference evidence="1 2" key="1">
    <citation type="journal article" date="2016" name="Nat. Commun.">
        <title>Thousands of microbial genomes shed light on interconnected biogeochemical processes in an aquifer system.</title>
        <authorList>
            <person name="Anantharaman K."/>
            <person name="Brown C.T."/>
            <person name="Hug L.A."/>
            <person name="Sharon I."/>
            <person name="Castelle C.J."/>
            <person name="Probst A.J."/>
            <person name="Thomas B.C."/>
            <person name="Singh A."/>
            <person name="Wilkins M.J."/>
            <person name="Karaoz U."/>
            <person name="Brodie E.L."/>
            <person name="Williams K.H."/>
            <person name="Hubbard S.S."/>
            <person name="Banfield J.F."/>
        </authorList>
    </citation>
    <scope>NUCLEOTIDE SEQUENCE [LARGE SCALE GENOMIC DNA]</scope>
</reference>
<dbReference type="InterPro" id="IPR024747">
    <property type="entry name" value="Pyridox_Oxase-rel"/>
</dbReference>
<dbReference type="Pfam" id="PF12900">
    <property type="entry name" value="Pyridox_ox_2"/>
    <property type="match status" value="1"/>
</dbReference>
<name>A0A1F7SMW8_9BACT</name>
<comment type="caution">
    <text evidence="1">The sequence shown here is derived from an EMBL/GenBank/DDBJ whole genome shotgun (WGS) entry which is preliminary data.</text>
</comment>
<gene>
    <name evidence="1" type="ORF">A3G31_10390</name>
</gene>
<dbReference type="EMBL" id="MGDI01000011">
    <property type="protein sequence ID" value="OGL54554.1"/>
    <property type="molecule type" value="Genomic_DNA"/>
</dbReference>
<accession>A0A1F7SMW8</accession>
<dbReference type="Proteomes" id="UP000178082">
    <property type="component" value="Unassembled WGS sequence"/>
</dbReference>
<protein>
    <recommendedName>
        <fullName evidence="3">Pyridoxamine 5'-phosphate oxidase putative domain-containing protein</fullName>
    </recommendedName>
</protein>
<dbReference type="AlphaFoldDB" id="A0A1F7SMW8"/>
<evidence type="ECO:0008006" key="3">
    <source>
        <dbReference type="Google" id="ProtNLM"/>
    </source>
</evidence>
<dbReference type="SUPFAM" id="SSF50475">
    <property type="entry name" value="FMN-binding split barrel"/>
    <property type="match status" value="1"/>
</dbReference>
<sequence length="158" mass="18208">MSVEMTRKEIDEFLSSQWIGVLSMKDDDGTYGIPIPYYYDGKTMNFAMLIGGKAIKAIMRNTDVCYTVFSTFEDPESSEKRCWKSVIAKGKMERVAKKEELIYLLDLMEEHFKKLIEDTKGDTDEAFAQYKKGLLSNPNESNLFKLHIKEISGRKFGM</sequence>
<dbReference type="InterPro" id="IPR012349">
    <property type="entry name" value="Split_barrel_FMN-bd"/>
</dbReference>
<proteinExistence type="predicted"/>